<sequence>MVSKDVLNHREDDQTQCMSYGDSNEESSYRRASEDYTCAYSANRQCFDDFHEQFHCRQNDSMDEDRWIQKVEDRRNSRPSLPVNEERVSECQGHRCLLLQTKSKESRWLLKDSETDESIEQRRDSVVMCRYNPAHVLDEVDIGSHEKSCKDRSLLKCYGIQFNR</sequence>
<dbReference type="WBParaSite" id="ACOC_0001254901-mRNA-1">
    <property type="protein sequence ID" value="ACOC_0001254901-mRNA-1"/>
    <property type="gene ID" value="ACOC_0001254901"/>
</dbReference>
<gene>
    <name evidence="6" type="ORF">ACOC_LOCUS12550</name>
</gene>
<proteinExistence type="predicted"/>
<dbReference type="Proteomes" id="UP000267027">
    <property type="component" value="Unassembled WGS sequence"/>
</dbReference>
<evidence type="ECO:0000313" key="6">
    <source>
        <dbReference type="EMBL" id="VDM64135.1"/>
    </source>
</evidence>
<evidence type="ECO:0000259" key="5">
    <source>
        <dbReference type="PROSITE" id="PS51800"/>
    </source>
</evidence>
<dbReference type="InterPro" id="IPR022776">
    <property type="entry name" value="TRM13/UPF0224_CHHC_Znf_dom"/>
</dbReference>
<dbReference type="OrthoDB" id="5875234at2759"/>
<evidence type="ECO:0000256" key="3">
    <source>
        <dbReference type="ARBA" id="ARBA00022833"/>
    </source>
</evidence>
<dbReference type="EMBL" id="UYYA01005089">
    <property type="protein sequence ID" value="VDM64135.1"/>
    <property type="molecule type" value="Genomic_DNA"/>
</dbReference>
<keyword evidence="2" id="KW-0863">Zinc-finger</keyword>
<keyword evidence="3" id="KW-0862">Zinc</keyword>
<keyword evidence="1" id="KW-0479">Metal-binding</keyword>
<dbReference type="GO" id="GO:0008270">
    <property type="term" value="F:zinc ion binding"/>
    <property type="evidence" value="ECO:0007669"/>
    <property type="project" value="UniProtKB-KW"/>
</dbReference>
<keyword evidence="7" id="KW-1185">Reference proteome</keyword>
<name>A0A0R3Q0S7_ANGCS</name>
<dbReference type="PROSITE" id="PS51800">
    <property type="entry name" value="ZF_CHHC_U11_48K"/>
    <property type="match status" value="1"/>
</dbReference>
<reference evidence="6 7" key="2">
    <citation type="submission" date="2018-11" db="EMBL/GenBank/DDBJ databases">
        <authorList>
            <consortium name="Pathogen Informatics"/>
        </authorList>
    </citation>
    <scope>NUCLEOTIDE SEQUENCE [LARGE SCALE GENOMIC DNA]</scope>
    <source>
        <strain evidence="6 7">Costa Rica</strain>
    </source>
</reference>
<reference evidence="8" key="1">
    <citation type="submission" date="2017-02" db="UniProtKB">
        <authorList>
            <consortium name="WormBaseParasite"/>
        </authorList>
    </citation>
    <scope>IDENTIFICATION</scope>
</reference>
<evidence type="ECO:0000256" key="4">
    <source>
        <dbReference type="SAM" id="MobiDB-lite"/>
    </source>
</evidence>
<protein>
    <submittedName>
        <fullName evidence="8">CHHC U11-48K-type domain-containing protein</fullName>
    </submittedName>
</protein>
<evidence type="ECO:0000313" key="8">
    <source>
        <dbReference type="WBParaSite" id="ACOC_0001254901-mRNA-1"/>
    </source>
</evidence>
<accession>A0A0R3Q0S7</accession>
<organism evidence="8">
    <name type="scientific">Angiostrongylus costaricensis</name>
    <name type="common">Nematode worm</name>
    <dbReference type="NCBI Taxonomy" id="334426"/>
    <lineage>
        <taxon>Eukaryota</taxon>
        <taxon>Metazoa</taxon>
        <taxon>Ecdysozoa</taxon>
        <taxon>Nematoda</taxon>
        <taxon>Chromadorea</taxon>
        <taxon>Rhabditida</taxon>
        <taxon>Rhabditina</taxon>
        <taxon>Rhabditomorpha</taxon>
        <taxon>Strongyloidea</taxon>
        <taxon>Metastrongylidae</taxon>
        <taxon>Angiostrongylus</taxon>
    </lineage>
</organism>
<dbReference type="AlphaFoldDB" id="A0A0R3Q0S7"/>
<evidence type="ECO:0000313" key="7">
    <source>
        <dbReference type="Proteomes" id="UP000267027"/>
    </source>
</evidence>
<evidence type="ECO:0000256" key="2">
    <source>
        <dbReference type="ARBA" id="ARBA00022771"/>
    </source>
</evidence>
<feature type="region of interest" description="Disordered" evidence="4">
    <location>
        <begin position="1"/>
        <end position="28"/>
    </location>
</feature>
<evidence type="ECO:0000256" key="1">
    <source>
        <dbReference type="ARBA" id="ARBA00022723"/>
    </source>
</evidence>
<feature type="compositionally biased region" description="Basic and acidic residues" evidence="4">
    <location>
        <begin position="1"/>
        <end position="13"/>
    </location>
</feature>
<feature type="domain" description="CHHC U11-48K-type" evidence="5">
    <location>
        <begin position="126"/>
        <end position="153"/>
    </location>
</feature>